<dbReference type="EMBL" id="JAPWTK010000025">
    <property type="protein sequence ID" value="KAJ8957068.1"/>
    <property type="molecule type" value="Genomic_DNA"/>
</dbReference>
<dbReference type="AlphaFoldDB" id="A0AAV8Z0Z3"/>
<gene>
    <name evidence="1" type="ORF">NQ318_007281</name>
</gene>
<evidence type="ECO:0000313" key="2">
    <source>
        <dbReference type="Proteomes" id="UP001162162"/>
    </source>
</evidence>
<reference evidence="1" key="1">
    <citation type="journal article" date="2023" name="Insect Mol. Biol.">
        <title>Genome sequencing provides insights into the evolution of gene families encoding plant cell wall-degrading enzymes in longhorned beetles.</title>
        <authorList>
            <person name="Shin N.R."/>
            <person name="Okamura Y."/>
            <person name="Kirsch R."/>
            <person name="Pauchet Y."/>
        </authorList>
    </citation>
    <scope>NUCLEOTIDE SEQUENCE</scope>
    <source>
        <strain evidence="1">AMC_N1</strain>
    </source>
</reference>
<keyword evidence="2" id="KW-1185">Reference proteome</keyword>
<comment type="caution">
    <text evidence="1">The sequence shown here is derived from an EMBL/GenBank/DDBJ whole genome shotgun (WGS) entry which is preliminary data.</text>
</comment>
<name>A0AAV8Z0Z3_9CUCU</name>
<feature type="non-terminal residue" evidence="1">
    <location>
        <position position="1"/>
    </location>
</feature>
<dbReference type="Proteomes" id="UP001162162">
    <property type="component" value="Unassembled WGS sequence"/>
</dbReference>
<proteinExistence type="predicted"/>
<accession>A0AAV8Z0Z3</accession>
<organism evidence="1 2">
    <name type="scientific">Aromia moschata</name>
    <dbReference type="NCBI Taxonomy" id="1265417"/>
    <lineage>
        <taxon>Eukaryota</taxon>
        <taxon>Metazoa</taxon>
        <taxon>Ecdysozoa</taxon>
        <taxon>Arthropoda</taxon>
        <taxon>Hexapoda</taxon>
        <taxon>Insecta</taxon>
        <taxon>Pterygota</taxon>
        <taxon>Neoptera</taxon>
        <taxon>Endopterygota</taxon>
        <taxon>Coleoptera</taxon>
        <taxon>Polyphaga</taxon>
        <taxon>Cucujiformia</taxon>
        <taxon>Chrysomeloidea</taxon>
        <taxon>Cerambycidae</taxon>
        <taxon>Cerambycinae</taxon>
        <taxon>Callichromatini</taxon>
        <taxon>Aromia</taxon>
    </lineage>
</organism>
<dbReference type="Gene3D" id="3.30.420.10">
    <property type="entry name" value="Ribonuclease H-like superfamily/Ribonuclease H"/>
    <property type="match status" value="1"/>
</dbReference>
<sequence>QTVNQHYYIEVLTTHHERVRRRRPDLWKTKSWKIRQDNVPAHSVLSVKAFIAKDGITIQIGAEGDKIRKYGAVKAKATEVLNQLTEEDSSTAFKNKKIVWT</sequence>
<evidence type="ECO:0000313" key="1">
    <source>
        <dbReference type="EMBL" id="KAJ8957068.1"/>
    </source>
</evidence>
<dbReference type="InterPro" id="IPR036397">
    <property type="entry name" value="RNaseH_sf"/>
</dbReference>
<protein>
    <submittedName>
        <fullName evidence="1">Uncharacterized protein</fullName>
    </submittedName>
</protein>
<dbReference type="GO" id="GO:0003676">
    <property type="term" value="F:nucleic acid binding"/>
    <property type="evidence" value="ECO:0007669"/>
    <property type="project" value="InterPro"/>
</dbReference>